<dbReference type="PROSITE" id="PS00108">
    <property type="entry name" value="PROTEIN_KINASE_ST"/>
    <property type="match status" value="1"/>
</dbReference>
<dbReference type="PROSITE" id="PS00107">
    <property type="entry name" value="PROTEIN_KINASE_ATP"/>
    <property type="match status" value="1"/>
</dbReference>
<dbReference type="GO" id="GO:0106310">
    <property type="term" value="F:protein serine kinase activity"/>
    <property type="evidence" value="ECO:0007669"/>
    <property type="project" value="RHEA"/>
</dbReference>
<feature type="compositionally biased region" description="Low complexity" evidence="16">
    <location>
        <begin position="140"/>
        <end position="156"/>
    </location>
</feature>
<protein>
    <recommendedName>
        <fullName evidence="4">non-specific serine/threonine protein kinase</fullName>
        <ecNumber evidence="4">2.7.11.1</ecNumber>
    </recommendedName>
</protein>
<evidence type="ECO:0000256" key="1">
    <source>
        <dbReference type="ARBA" id="ARBA00004123"/>
    </source>
</evidence>
<dbReference type="InParanoid" id="A0A4S2MS99"/>
<dbReference type="InterPro" id="IPR051931">
    <property type="entry name" value="PAK3-like"/>
</dbReference>
<dbReference type="Gene3D" id="3.30.200.20">
    <property type="entry name" value="Phosphorylase Kinase, domain 1"/>
    <property type="match status" value="1"/>
</dbReference>
<gene>
    <name evidence="20" type="ORF">EX30DRAFT_384890</name>
</gene>
<dbReference type="InterPro" id="IPR000719">
    <property type="entry name" value="Prot_kinase_dom"/>
</dbReference>
<dbReference type="Pfam" id="PF00069">
    <property type="entry name" value="Pkinase"/>
    <property type="match status" value="1"/>
</dbReference>
<feature type="region of interest" description="Disordered" evidence="16">
    <location>
        <begin position="312"/>
        <end position="478"/>
    </location>
</feature>
<evidence type="ECO:0000259" key="18">
    <source>
        <dbReference type="PROSITE" id="PS50011"/>
    </source>
</evidence>
<feature type="compositionally biased region" description="Pro residues" evidence="16">
    <location>
        <begin position="393"/>
        <end position="406"/>
    </location>
</feature>
<evidence type="ECO:0000256" key="6">
    <source>
        <dbReference type="ARBA" id="ARBA00022507"/>
    </source>
</evidence>
<dbReference type="PANTHER" id="PTHR45832">
    <property type="entry name" value="SERINE/THREONINE-PROTEIN KINASE SAMKA-RELATED-RELATED"/>
    <property type="match status" value="1"/>
</dbReference>
<dbReference type="Pfam" id="PF00786">
    <property type="entry name" value="PBD"/>
    <property type="match status" value="1"/>
</dbReference>
<feature type="compositionally biased region" description="Polar residues" evidence="16">
    <location>
        <begin position="182"/>
        <end position="196"/>
    </location>
</feature>
<evidence type="ECO:0000256" key="11">
    <source>
        <dbReference type="ARBA" id="ARBA00022840"/>
    </source>
</evidence>
<dbReference type="PANTHER" id="PTHR45832:SF22">
    <property type="entry name" value="SERINE_THREONINE-PROTEIN KINASE SAMKA-RELATED"/>
    <property type="match status" value="1"/>
</dbReference>
<dbReference type="PROSITE" id="PS50108">
    <property type="entry name" value="CRIB"/>
    <property type="match status" value="1"/>
</dbReference>
<dbReference type="GO" id="GO:0019236">
    <property type="term" value="P:response to pheromone"/>
    <property type="evidence" value="ECO:0007669"/>
    <property type="project" value="UniProtKB-KW"/>
</dbReference>
<dbReference type="InterPro" id="IPR017441">
    <property type="entry name" value="Protein_kinase_ATP_BS"/>
</dbReference>
<proteinExistence type="inferred from homology"/>
<dbReference type="FunFam" id="1.10.510.10:FF:000011">
    <property type="entry name" value="Non-specific serine/threonine protein kinase"/>
    <property type="match status" value="1"/>
</dbReference>
<evidence type="ECO:0000256" key="16">
    <source>
        <dbReference type="SAM" id="MobiDB-lite"/>
    </source>
</evidence>
<feature type="binding site" evidence="15">
    <location>
        <position position="586"/>
    </location>
    <ligand>
        <name>ATP</name>
        <dbReference type="ChEBI" id="CHEBI:30616"/>
    </ligand>
</feature>
<evidence type="ECO:0000259" key="19">
    <source>
        <dbReference type="PROSITE" id="PS50108"/>
    </source>
</evidence>
<accession>A0A4S2MS99</accession>
<feature type="region of interest" description="Disordered" evidence="16">
    <location>
        <begin position="1"/>
        <end position="232"/>
    </location>
</feature>
<keyword evidence="9 15" id="KW-0547">Nucleotide-binding</keyword>
<dbReference type="GO" id="GO:0005524">
    <property type="term" value="F:ATP binding"/>
    <property type="evidence" value="ECO:0007669"/>
    <property type="project" value="UniProtKB-UniRule"/>
</dbReference>
<evidence type="ECO:0000256" key="7">
    <source>
        <dbReference type="ARBA" id="ARBA00022527"/>
    </source>
</evidence>
<dbReference type="SMART" id="SM00220">
    <property type="entry name" value="S_TKc"/>
    <property type="match status" value="1"/>
</dbReference>
<evidence type="ECO:0000256" key="15">
    <source>
        <dbReference type="PROSITE-ProRule" id="PRU10141"/>
    </source>
</evidence>
<keyword evidence="8" id="KW-0808">Transferase</keyword>
<feature type="compositionally biased region" description="Basic and acidic residues" evidence="16">
    <location>
        <begin position="215"/>
        <end position="224"/>
    </location>
</feature>
<keyword evidence="17" id="KW-0472">Membrane</keyword>
<feature type="compositionally biased region" description="Polar residues" evidence="16">
    <location>
        <begin position="116"/>
        <end position="126"/>
    </location>
</feature>
<dbReference type="FunFam" id="3.30.200.20:FF:000385">
    <property type="entry name" value="Non-specific serine/threonine protein kinase"/>
    <property type="match status" value="1"/>
</dbReference>
<dbReference type="PROSITE" id="PS50011">
    <property type="entry name" value="PROTEIN_KINASE_DOM"/>
    <property type="match status" value="1"/>
</dbReference>
<dbReference type="GO" id="GO:0008349">
    <property type="term" value="F:MAP kinase kinase kinase kinase activity"/>
    <property type="evidence" value="ECO:0007669"/>
    <property type="project" value="UniProtKB-ARBA"/>
</dbReference>
<dbReference type="AlphaFoldDB" id="A0A4S2MS99"/>
<feature type="transmembrane region" description="Helical" evidence="17">
    <location>
        <begin position="885"/>
        <end position="906"/>
    </location>
</feature>
<reference evidence="20 21" key="1">
    <citation type="submission" date="2019-04" db="EMBL/GenBank/DDBJ databases">
        <title>Comparative genomics and transcriptomics to analyze fruiting body development in filamentous ascomycetes.</title>
        <authorList>
            <consortium name="DOE Joint Genome Institute"/>
            <person name="Lutkenhaus R."/>
            <person name="Traeger S."/>
            <person name="Breuer J."/>
            <person name="Kuo A."/>
            <person name="Lipzen A."/>
            <person name="Pangilinan J."/>
            <person name="Dilworth D."/>
            <person name="Sandor L."/>
            <person name="Poggeler S."/>
            <person name="Barry K."/>
            <person name="Grigoriev I.V."/>
            <person name="Nowrousian M."/>
        </authorList>
    </citation>
    <scope>NUCLEOTIDE SEQUENCE [LARGE SCALE GENOMIC DNA]</scope>
    <source>
        <strain evidence="20 21">CBS 389.68</strain>
    </source>
</reference>
<evidence type="ECO:0000256" key="17">
    <source>
        <dbReference type="SAM" id="Phobius"/>
    </source>
</evidence>
<evidence type="ECO:0000256" key="14">
    <source>
        <dbReference type="ARBA" id="ARBA00048679"/>
    </source>
</evidence>
<keyword evidence="6" id="KW-0589">Pheromone response</keyword>
<feature type="region of interest" description="Disordered" evidence="16">
    <location>
        <begin position="508"/>
        <end position="536"/>
    </location>
</feature>
<dbReference type="Gene3D" id="3.90.810.10">
    <property type="entry name" value="CRIB domain"/>
    <property type="match status" value="1"/>
</dbReference>
<dbReference type="GO" id="GO:0001402">
    <property type="term" value="P:signal transduction involved in filamentous growth"/>
    <property type="evidence" value="ECO:0007669"/>
    <property type="project" value="UniProtKB-ARBA"/>
</dbReference>
<dbReference type="FunFam" id="3.90.810.10:FF:000007">
    <property type="entry name" value="Non-specific serine/threonine protein kinase"/>
    <property type="match status" value="1"/>
</dbReference>
<evidence type="ECO:0000256" key="4">
    <source>
        <dbReference type="ARBA" id="ARBA00012513"/>
    </source>
</evidence>
<dbReference type="CDD" id="cd01093">
    <property type="entry name" value="CRIB_PAK_like"/>
    <property type="match status" value="1"/>
</dbReference>
<evidence type="ECO:0000256" key="2">
    <source>
        <dbReference type="ARBA" id="ARBA00004496"/>
    </source>
</evidence>
<dbReference type="Proteomes" id="UP000298138">
    <property type="component" value="Unassembled WGS sequence"/>
</dbReference>
<dbReference type="SMART" id="SM00285">
    <property type="entry name" value="PBD"/>
    <property type="match status" value="1"/>
</dbReference>
<evidence type="ECO:0000256" key="13">
    <source>
        <dbReference type="ARBA" id="ARBA00047899"/>
    </source>
</evidence>
<comment type="catalytic activity">
    <reaction evidence="14">
        <text>L-seryl-[protein] + ATP = O-phospho-L-seryl-[protein] + ADP + H(+)</text>
        <dbReference type="Rhea" id="RHEA:17989"/>
        <dbReference type="Rhea" id="RHEA-COMP:9863"/>
        <dbReference type="Rhea" id="RHEA-COMP:11604"/>
        <dbReference type="ChEBI" id="CHEBI:15378"/>
        <dbReference type="ChEBI" id="CHEBI:29999"/>
        <dbReference type="ChEBI" id="CHEBI:30616"/>
        <dbReference type="ChEBI" id="CHEBI:83421"/>
        <dbReference type="ChEBI" id="CHEBI:456216"/>
        <dbReference type="EC" id="2.7.11.1"/>
    </reaction>
</comment>
<dbReference type="Gene3D" id="1.10.510.10">
    <property type="entry name" value="Transferase(Phosphotransferase) domain 1"/>
    <property type="match status" value="1"/>
</dbReference>
<dbReference type="SUPFAM" id="SSF56112">
    <property type="entry name" value="Protein kinase-like (PK-like)"/>
    <property type="match status" value="1"/>
</dbReference>
<dbReference type="OrthoDB" id="248923at2759"/>
<dbReference type="InterPro" id="IPR008271">
    <property type="entry name" value="Ser/Thr_kinase_AS"/>
</dbReference>
<dbReference type="EC" id="2.7.11.1" evidence="4"/>
<dbReference type="InterPro" id="IPR036936">
    <property type="entry name" value="CRIB_dom_sf"/>
</dbReference>
<keyword evidence="17" id="KW-1133">Transmembrane helix</keyword>
<evidence type="ECO:0000313" key="21">
    <source>
        <dbReference type="Proteomes" id="UP000298138"/>
    </source>
</evidence>
<keyword evidence="21" id="KW-1185">Reference proteome</keyword>
<dbReference type="GO" id="GO:0071470">
    <property type="term" value="P:cellular response to osmotic stress"/>
    <property type="evidence" value="ECO:0007669"/>
    <property type="project" value="UniProtKB-ARBA"/>
</dbReference>
<comment type="catalytic activity">
    <reaction evidence="13">
        <text>L-threonyl-[protein] + ATP = O-phospho-L-threonyl-[protein] + ADP + H(+)</text>
        <dbReference type="Rhea" id="RHEA:46608"/>
        <dbReference type="Rhea" id="RHEA-COMP:11060"/>
        <dbReference type="Rhea" id="RHEA-COMP:11605"/>
        <dbReference type="ChEBI" id="CHEBI:15378"/>
        <dbReference type="ChEBI" id="CHEBI:30013"/>
        <dbReference type="ChEBI" id="CHEBI:30616"/>
        <dbReference type="ChEBI" id="CHEBI:61977"/>
        <dbReference type="ChEBI" id="CHEBI:456216"/>
        <dbReference type="EC" id="2.7.11.1"/>
    </reaction>
</comment>
<evidence type="ECO:0000256" key="9">
    <source>
        <dbReference type="ARBA" id="ARBA00022741"/>
    </source>
</evidence>
<sequence length="943" mass="102757">MDPAGAPSRDKQHRRFLSKGTDRITPRFALPGTSSKSRAAGALLRTPSAPVLPRSQRSDGFRPAAGHQRTPTSPGPQTFYSSSSPALDQQQRQHDRSFLGANSSIPEAEPAEYGATSVSSGATSRPESARLSDDYALGISGLEPSSTSSHPSVAASKRNTLTRPGPPPPLGSFRSDMGPSPAGQQQSLRQSSSFINDTRGPPSARLPPATLTDPPPKRNSDEPRPFPVKKGGFSKFVNSVLGSPKKVEISGPSNPVHLTHVGFNFVTGEFTGLPKEWQRMLQESGITKREQEQNPQAVMDIVAFYNDVNGGKDDEGVWRKIPQHDAPVSQTPGIRTPSAPTPISMSSQPLMSPPLSPLFPRNHEASFENPRAPPPVPGKAKARDDRSSLIPNRPAPRPPKSSPPPGYTSLLPGRQAPPAPSISPVEKLQQDTYHAPAELDGASPLRPPLSRQTSMRDKSPSGLGLGAGSLAKPKQTSVQAQGYFPKQPSQENVQRGDSPPLQAIQPLASAAAQKSAPPAVGPVPQRRPRPRESTNKQFDIVARLNTICTPADPTKLYRNLNKIGQGASGGVYTAYKVGTNQSVAIKQMNLEQQPKKDLIINEILVMKDSKHENIVNFMDSFLHRGDLWVVMEYMEGGSLTDVVTYNIMTEGQIAAVCRETLQGLQHLHSKGVIHRDIKSDNILLSLEGNIKLTDFGFCAQINETHLKRTTMVGTPYWMAPEVVTRKEYGRKVDIWSLGIMAIEMIEGEPPYLTESPLRALYLIATNGTPELKEPHLLSPAFRDFLGSALVVLPEKRASAGELLKVCFFLFSGAGVVWAFLVGGFDVELVADSRQHTAPVLENSRPAVESCAVSQGCPSRETGGAAKIKIISRATPFFHPFLRFGFSPFTFFFFFESHIFSTFLRYLHFILRRFYGNLRFFSSGREPFGFGCCCSEVWGSFELS</sequence>
<keyword evidence="10 20" id="KW-0418">Kinase</keyword>
<dbReference type="InterPro" id="IPR000095">
    <property type="entry name" value="CRIB_dom"/>
</dbReference>
<keyword evidence="5" id="KW-0963">Cytoplasm</keyword>
<keyword evidence="17" id="KW-0812">Transmembrane</keyword>
<evidence type="ECO:0000256" key="5">
    <source>
        <dbReference type="ARBA" id="ARBA00022490"/>
    </source>
</evidence>
<dbReference type="InterPro" id="IPR033923">
    <property type="entry name" value="PAK_BD"/>
</dbReference>
<comment type="similarity">
    <text evidence="3">Belongs to the protein kinase superfamily. STE Ser/Thr protein kinase family. STE20 subfamily.</text>
</comment>
<dbReference type="GO" id="GO:0005737">
    <property type="term" value="C:cytoplasm"/>
    <property type="evidence" value="ECO:0007669"/>
    <property type="project" value="UniProtKB-SubCell"/>
</dbReference>
<organism evidence="20 21">
    <name type="scientific">Ascodesmis nigricans</name>
    <dbReference type="NCBI Taxonomy" id="341454"/>
    <lineage>
        <taxon>Eukaryota</taxon>
        <taxon>Fungi</taxon>
        <taxon>Dikarya</taxon>
        <taxon>Ascomycota</taxon>
        <taxon>Pezizomycotina</taxon>
        <taxon>Pezizomycetes</taxon>
        <taxon>Pezizales</taxon>
        <taxon>Ascodesmidaceae</taxon>
        <taxon>Ascodesmis</taxon>
    </lineage>
</organism>
<keyword evidence="7" id="KW-0723">Serine/threonine-protein kinase</keyword>
<dbReference type="FunCoup" id="A0A4S2MS99">
    <property type="interactions" value="389"/>
</dbReference>
<feature type="domain" description="Protein kinase" evidence="18">
    <location>
        <begin position="557"/>
        <end position="808"/>
    </location>
</feature>
<evidence type="ECO:0000313" key="20">
    <source>
        <dbReference type="EMBL" id="TGZ78477.1"/>
    </source>
</evidence>
<evidence type="ECO:0000256" key="8">
    <source>
        <dbReference type="ARBA" id="ARBA00022679"/>
    </source>
</evidence>
<keyword evidence="12" id="KW-0539">Nucleus</keyword>
<dbReference type="EMBL" id="ML220141">
    <property type="protein sequence ID" value="TGZ78477.1"/>
    <property type="molecule type" value="Genomic_DNA"/>
</dbReference>
<keyword evidence="11 15" id="KW-0067">ATP-binding</keyword>
<dbReference type="STRING" id="341454.A0A4S2MS99"/>
<dbReference type="GO" id="GO:0005634">
    <property type="term" value="C:nucleus"/>
    <property type="evidence" value="ECO:0007669"/>
    <property type="project" value="UniProtKB-SubCell"/>
</dbReference>
<evidence type="ECO:0000256" key="10">
    <source>
        <dbReference type="ARBA" id="ARBA00022777"/>
    </source>
</evidence>
<dbReference type="InterPro" id="IPR011009">
    <property type="entry name" value="Kinase-like_dom_sf"/>
</dbReference>
<name>A0A4S2MS99_9PEZI</name>
<dbReference type="CDD" id="cd06614">
    <property type="entry name" value="STKc_PAK"/>
    <property type="match status" value="1"/>
</dbReference>
<comment type="subcellular location">
    <subcellularLocation>
        <location evidence="2">Cytoplasm</location>
    </subcellularLocation>
    <subcellularLocation>
        <location evidence="1">Nucleus</location>
    </subcellularLocation>
</comment>
<feature type="compositionally biased region" description="Polar residues" evidence="16">
    <location>
        <begin position="69"/>
        <end position="90"/>
    </location>
</feature>
<feature type="compositionally biased region" description="Low complexity" evidence="16">
    <location>
        <begin position="508"/>
        <end position="524"/>
    </location>
</feature>
<evidence type="ECO:0000256" key="12">
    <source>
        <dbReference type="ARBA" id="ARBA00023242"/>
    </source>
</evidence>
<evidence type="ECO:0000256" key="3">
    <source>
        <dbReference type="ARBA" id="ARBA00008874"/>
    </source>
</evidence>
<feature type="domain" description="CRIB" evidence="19">
    <location>
        <begin position="249"/>
        <end position="262"/>
    </location>
</feature>